<feature type="binding site" evidence="10">
    <location>
        <position position="216"/>
    </location>
    <ligand>
        <name>Mn(2+)</name>
        <dbReference type="ChEBI" id="CHEBI:29035"/>
    </ligand>
</feature>
<organism evidence="11 12">
    <name type="scientific">Pelagibacterium lacus</name>
    <dbReference type="NCBI Taxonomy" id="2282655"/>
    <lineage>
        <taxon>Bacteria</taxon>
        <taxon>Pseudomonadati</taxon>
        <taxon>Pseudomonadota</taxon>
        <taxon>Alphaproteobacteria</taxon>
        <taxon>Hyphomicrobiales</taxon>
        <taxon>Devosiaceae</taxon>
        <taxon>Pelagibacterium</taxon>
    </lineage>
</organism>
<comment type="cofactor">
    <cofactor evidence="10">
        <name>Mn(2+)</name>
        <dbReference type="ChEBI" id="CHEBI:29035"/>
    </cofactor>
    <text evidence="10">Binds 1 Mn(2+) ion per subunit.</text>
</comment>
<feature type="binding site" evidence="10">
    <location>
        <position position="57"/>
    </location>
    <ligand>
        <name>substrate</name>
    </ligand>
</feature>
<dbReference type="GO" id="GO:0046872">
    <property type="term" value="F:metal ion binding"/>
    <property type="evidence" value="ECO:0007669"/>
    <property type="project" value="UniProtKB-KW"/>
</dbReference>
<dbReference type="InterPro" id="IPR001272">
    <property type="entry name" value="PEP_carboxykinase_ATP"/>
</dbReference>
<feature type="binding site" evidence="10">
    <location>
        <position position="216"/>
    </location>
    <ligand>
        <name>ATP</name>
        <dbReference type="ChEBI" id="CHEBI:30616"/>
    </ligand>
</feature>
<dbReference type="OrthoDB" id="9806325at2"/>
<dbReference type="NCBIfam" id="NF006822">
    <property type="entry name" value="PRK09344.1-4"/>
    <property type="match status" value="1"/>
</dbReference>
<dbReference type="InterPro" id="IPR008210">
    <property type="entry name" value="PEP_carboxykinase_N"/>
</dbReference>
<dbReference type="EC" id="4.1.1.49" evidence="3 10"/>
<sequence>MTDVTCQSLAADIAGKASAIHYNDAAPVLLEAAIARNQGQLSADGAFVADTGKFTGRSPSDKFIVRDEVTENLVWWDNTKALSPEHFEILLADFTASLAGAELFSQQLLAGAELKHQLNVEVLTPSAWHALFIRNLLIRPARAGLDGFAPNVTILHNPDFKADPARHGTRTDTVIALDLARNIVLIGGTAYAGEIKKSVFSLFNFHAPSDGVLPMHCSANTGKGGDTALFFGLSGTGKTTLSTDPERVLIGDDEHGWSDEGVFNLEGGCYAKTINLSQKAEPEIYAAAKTFATVLENVALDSVTREPDFADGSKTENTRAAYPLYVLDNVSRTGTGPTPTNVVLLTADAFGVLPPIARLSPEQAIYHFLSGYTAKVAGTERGVVDPEATFSACFGAPFMSLHPTVYGRMLKKRIRESLAECWLINTGWTGGPYGVGSRISIKDTRLLLNAALSGELVNVPSRVDPVFGFQVPLAVNGVDSRLLTPRESWEDKDAYDRQSAKLVGLFEANFEKFAAADAQIAEAGPRLAVAAE</sequence>
<dbReference type="NCBIfam" id="TIGR00224">
    <property type="entry name" value="pckA"/>
    <property type="match status" value="1"/>
</dbReference>
<keyword evidence="7 10" id="KW-0067">ATP-binding</keyword>
<comment type="caution">
    <text evidence="11">The sequence shown here is derived from an EMBL/GenBank/DDBJ whole genome shotgun (WGS) entry which is preliminary data.</text>
</comment>
<dbReference type="InterPro" id="IPR015994">
    <property type="entry name" value="PEPCK_ATP_CS"/>
</dbReference>
<keyword evidence="10" id="KW-0464">Manganese</keyword>
<feature type="binding site" evidence="10">
    <location>
        <position position="281"/>
    </location>
    <ligand>
        <name>ATP</name>
        <dbReference type="ChEBI" id="CHEBI:30616"/>
    </ligand>
</feature>
<keyword evidence="4 10" id="KW-0312">Gluconeogenesis</keyword>
<evidence type="ECO:0000256" key="1">
    <source>
        <dbReference type="ARBA" id="ARBA00004742"/>
    </source>
</evidence>
<proteinExistence type="inferred from homology"/>
<evidence type="ECO:0000256" key="10">
    <source>
        <dbReference type="HAMAP-Rule" id="MF_00453"/>
    </source>
</evidence>
<name>A0A369W5T9_9HYPH</name>
<reference evidence="12" key="1">
    <citation type="submission" date="2018-07" db="EMBL/GenBank/DDBJ databases">
        <authorList>
            <person name="Liu B.-T."/>
            <person name="Du Z."/>
        </authorList>
    </citation>
    <scope>NUCLEOTIDE SEQUENCE [LARGE SCALE GENOMIC DNA]</scope>
    <source>
        <strain evidence="12">XYN52</strain>
    </source>
</reference>
<comment type="pathway">
    <text evidence="1 10">Carbohydrate biosynthesis; gluconeogenesis.</text>
</comment>
<comment type="similarity">
    <text evidence="2 10">Belongs to the phosphoenolpyruvate carboxykinase (ATP) family.</text>
</comment>
<comment type="subcellular location">
    <subcellularLocation>
        <location evidence="10">Cytoplasm</location>
    </subcellularLocation>
</comment>
<keyword evidence="11" id="KW-0808">Transferase</keyword>
<keyword evidence="11" id="KW-0418">Kinase</keyword>
<dbReference type="Gene3D" id="3.40.449.10">
    <property type="entry name" value="Phosphoenolpyruvate Carboxykinase, domain 1"/>
    <property type="match status" value="1"/>
</dbReference>
<evidence type="ECO:0000313" key="11">
    <source>
        <dbReference type="EMBL" id="RDE09387.1"/>
    </source>
</evidence>
<dbReference type="SUPFAM" id="SSF68923">
    <property type="entry name" value="PEP carboxykinase N-terminal domain"/>
    <property type="match status" value="1"/>
</dbReference>
<dbReference type="Gene3D" id="2.170.8.10">
    <property type="entry name" value="Phosphoenolpyruvate Carboxykinase, domain 2"/>
    <property type="match status" value="1"/>
</dbReference>
<dbReference type="AlphaFoldDB" id="A0A369W5T9"/>
<evidence type="ECO:0000256" key="7">
    <source>
        <dbReference type="ARBA" id="ARBA00022840"/>
    </source>
</evidence>
<dbReference type="GO" id="GO:0016301">
    <property type="term" value="F:kinase activity"/>
    <property type="evidence" value="ECO:0007669"/>
    <property type="project" value="UniProtKB-KW"/>
</dbReference>
<accession>A0A369W5T9</accession>
<evidence type="ECO:0000256" key="3">
    <source>
        <dbReference type="ARBA" id="ARBA00012363"/>
    </source>
</evidence>
<evidence type="ECO:0000256" key="2">
    <source>
        <dbReference type="ARBA" id="ARBA00006052"/>
    </source>
</evidence>
<dbReference type="Proteomes" id="UP000253759">
    <property type="component" value="Unassembled WGS sequence"/>
</dbReference>
<evidence type="ECO:0000256" key="9">
    <source>
        <dbReference type="ARBA" id="ARBA00047371"/>
    </source>
</evidence>
<dbReference type="GO" id="GO:0006094">
    <property type="term" value="P:gluconeogenesis"/>
    <property type="evidence" value="ECO:0007669"/>
    <property type="project" value="UniProtKB-UniRule"/>
</dbReference>
<evidence type="ECO:0000313" key="12">
    <source>
        <dbReference type="Proteomes" id="UP000253759"/>
    </source>
</evidence>
<feature type="binding site" evidence="10">
    <location>
        <position position="197"/>
    </location>
    <ligand>
        <name>substrate</name>
    </ligand>
</feature>
<dbReference type="RefSeq" id="WP_114645296.1">
    <property type="nucleotide sequence ID" value="NZ_QQNH01000006.1"/>
</dbReference>
<dbReference type="UniPathway" id="UPA00138"/>
<gene>
    <name evidence="10" type="primary">pckA</name>
    <name evidence="11" type="ORF">DVH29_06170</name>
</gene>
<dbReference type="HAMAP" id="MF_00453">
    <property type="entry name" value="PEPCK_ATP"/>
    <property type="match status" value="1"/>
</dbReference>
<dbReference type="SUPFAM" id="SSF53795">
    <property type="entry name" value="PEP carboxykinase-like"/>
    <property type="match status" value="1"/>
</dbReference>
<comment type="function">
    <text evidence="10">Involved in the gluconeogenesis. Catalyzes the conversion of oxaloacetate (OAA) to phosphoenolpyruvate (PEP) through direct phosphoryl transfer between the nucleoside triphosphate and OAA.</text>
</comment>
<dbReference type="EMBL" id="QQNH01000006">
    <property type="protein sequence ID" value="RDE09387.1"/>
    <property type="molecule type" value="Genomic_DNA"/>
</dbReference>
<evidence type="ECO:0000256" key="4">
    <source>
        <dbReference type="ARBA" id="ARBA00022432"/>
    </source>
</evidence>
<feature type="binding site" evidence="10">
    <location>
        <position position="191"/>
    </location>
    <ligand>
        <name>substrate</name>
    </ligand>
</feature>
<feature type="binding site" evidence="10">
    <location>
        <position position="197"/>
    </location>
    <ligand>
        <name>ATP</name>
        <dbReference type="ChEBI" id="CHEBI:30616"/>
    </ligand>
</feature>
<dbReference type="InterPro" id="IPR013035">
    <property type="entry name" value="PEP_carboxykinase_C"/>
</dbReference>
<dbReference type="GO" id="GO:0005829">
    <property type="term" value="C:cytosol"/>
    <property type="evidence" value="ECO:0007669"/>
    <property type="project" value="TreeGrafter"/>
</dbReference>
<evidence type="ECO:0000256" key="6">
    <source>
        <dbReference type="ARBA" id="ARBA00022793"/>
    </source>
</evidence>
<dbReference type="PIRSF" id="PIRSF006294">
    <property type="entry name" value="PEP_crbxkin"/>
    <property type="match status" value="1"/>
</dbReference>
<dbReference type="GO" id="GO:0004612">
    <property type="term" value="F:phosphoenolpyruvate carboxykinase (ATP) activity"/>
    <property type="evidence" value="ECO:0007669"/>
    <property type="project" value="UniProtKB-UniRule"/>
</dbReference>
<feature type="binding site" evidence="10">
    <location>
        <position position="319"/>
    </location>
    <ligand>
        <name>substrate</name>
    </ligand>
</feature>
<keyword evidence="11" id="KW-0670">Pyruvate</keyword>
<feature type="binding site" evidence="10">
    <location>
        <position position="197"/>
    </location>
    <ligand>
        <name>Mn(2+)</name>
        <dbReference type="ChEBI" id="CHEBI:29035"/>
    </ligand>
</feature>
<feature type="binding site" evidence="10">
    <location>
        <begin position="232"/>
        <end position="240"/>
    </location>
    <ligand>
        <name>ATP</name>
        <dbReference type="ChEBI" id="CHEBI:30616"/>
    </ligand>
</feature>
<evidence type="ECO:0000256" key="5">
    <source>
        <dbReference type="ARBA" id="ARBA00022741"/>
    </source>
</evidence>
<dbReference type="NCBIfam" id="NF006820">
    <property type="entry name" value="PRK09344.1-2"/>
    <property type="match status" value="1"/>
</dbReference>
<keyword evidence="10" id="KW-0963">Cytoplasm</keyword>
<dbReference type="Gene3D" id="3.90.228.20">
    <property type="match status" value="1"/>
</dbReference>
<keyword evidence="10" id="KW-0479">Metal-binding</keyword>
<feature type="binding site" evidence="10">
    <location>
        <begin position="438"/>
        <end position="439"/>
    </location>
    <ligand>
        <name>ATP</name>
        <dbReference type="ChEBI" id="CHEBI:30616"/>
    </ligand>
</feature>
<dbReference type="NCBIfam" id="NF006821">
    <property type="entry name" value="PRK09344.1-3"/>
    <property type="match status" value="1"/>
</dbReference>
<dbReference type="GO" id="GO:0005524">
    <property type="term" value="F:ATP binding"/>
    <property type="evidence" value="ECO:0007669"/>
    <property type="project" value="UniProtKB-UniRule"/>
</dbReference>
<keyword evidence="6 10" id="KW-0210">Decarboxylase</keyword>
<dbReference type="Pfam" id="PF01293">
    <property type="entry name" value="PEPCK_ATP"/>
    <property type="match status" value="1"/>
</dbReference>
<keyword evidence="5 10" id="KW-0547">Nucleotide-binding</keyword>
<dbReference type="PROSITE" id="PS00532">
    <property type="entry name" value="PEPCK_ATP"/>
    <property type="match status" value="1"/>
</dbReference>
<dbReference type="PANTHER" id="PTHR30031">
    <property type="entry name" value="PHOSPHOENOLPYRUVATE CARBOXYKINASE ATP"/>
    <property type="match status" value="1"/>
</dbReference>
<comment type="catalytic activity">
    <reaction evidence="9 10">
        <text>oxaloacetate + ATP = phosphoenolpyruvate + ADP + CO2</text>
        <dbReference type="Rhea" id="RHEA:18617"/>
        <dbReference type="ChEBI" id="CHEBI:16452"/>
        <dbReference type="ChEBI" id="CHEBI:16526"/>
        <dbReference type="ChEBI" id="CHEBI:30616"/>
        <dbReference type="ChEBI" id="CHEBI:58702"/>
        <dbReference type="ChEBI" id="CHEBI:456216"/>
        <dbReference type="EC" id="4.1.1.49"/>
    </reaction>
</comment>
<feature type="binding site" evidence="10">
    <location>
        <position position="253"/>
    </location>
    <ligand>
        <name>Mn(2+)</name>
        <dbReference type="ChEBI" id="CHEBI:29035"/>
    </ligand>
</feature>
<feature type="binding site" evidence="10">
    <location>
        <position position="319"/>
    </location>
    <ligand>
        <name>ATP</name>
        <dbReference type="ChEBI" id="CHEBI:30616"/>
    </ligand>
</feature>
<feature type="binding site" evidence="10">
    <location>
        <position position="444"/>
    </location>
    <ligand>
        <name>ATP</name>
        <dbReference type="ChEBI" id="CHEBI:30616"/>
    </ligand>
</feature>
<evidence type="ECO:0000256" key="8">
    <source>
        <dbReference type="ARBA" id="ARBA00023239"/>
    </source>
</evidence>
<protein>
    <recommendedName>
        <fullName evidence="3 10">Phosphoenolpyruvate carboxykinase (ATP)</fullName>
        <shortName evidence="10">PCK</shortName>
        <shortName evidence="10">PEP carboxykinase</shortName>
        <shortName evidence="10">PEPCK</shortName>
        <ecNumber evidence="3 10">4.1.1.49</ecNumber>
    </recommendedName>
</protein>
<keyword evidence="12" id="KW-1185">Reference proteome</keyword>
<keyword evidence="8 10" id="KW-0456">Lyase</keyword>
<dbReference type="PANTHER" id="PTHR30031:SF0">
    <property type="entry name" value="PHOSPHOENOLPYRUVATE CARBOXYKINASE (ATP)"/>
    <property type="match status" value="1"/>
</dbReference>